<dbReference type="InterPro" id="IPR007026">
    <property type="entry name" value="CC_domain"/>
</dbReference>
<reference evidence="3" key="1">
    <citation type="journal article" date="2013" name="Genetics">
        <title>The draft genome and transcriptome of Panagrellus redivivus are shaped by the harsh demands of a free-living lifestyle.</title>
        <authorList>
            <person name="Srinivasan J."/>
            <person name="Dillman A.R."/>
            <person name="Macchietto M.G."/>
            <person name="Heikkinen L."/>
            <person name="Lakso M."/>
            <person name="Fracchia K.M."/>
            <person name="Antoshechkin I."/>
            <person name="Mortazavi A."/>
            <person name="Wong G."/>
            <person name="Sternberg P.W."/>
        </authorList>
    </citation>
    <scope>NUCLEOTIDE SEQUENCE [LARGE SCALE GENOMIC DNA]</scope>
    <source>
        <strain evidence="3">MT8872</strain>
    </source>
</reference>
<dbReference type="PANTHER" id="PTHR34150">
    <property type="entry name" value="PROTEIN CBG08832-RELATED"/>
    <property type="match status" value="1"/>
</dbReference>
<evidence type="ECO:0000259" key="2">
    <source>
        <dbReference type="Pfam" id="PF04942"/>
    </source>
</evidence>
<evidence type="ECO:0000313" key="4">
    <source>
        <dbReference type="WBParaSite" id="Pan_g20593.t1"/>
    </source>
</evidence>
<evidence type="ECO:0000313" key="3">
    <source>
        <dbReference type="Proteomes" id="UP000492821"/>
    </source>
</evidence>
<accession>A0A7E4VGN0</accession>
<dbReference type="Proteomes" id="UP000492821">
    <property type="component" value="Unassembled WGS sequence"/>
</dbReference>
<feature type="domain" description="CC" evidence="2">
    <location>
        <begin position="106"/>
        <end position="134"/>
    </location>
</feature>
<feature type="chain" id="PRO_5028964039" evidence="1">
    <location>
        <begin position="21"/>
        <end position="173"/>
    </location>
</feature>
<name>A0A7E4VGN0_PANRE</name>
<keyword evidence="3" id="KW-1185">Reference proteome</keyword>
<evidence type="ECO:0000256" key="1">
    <source>
        <dbReference type="SAM" id="SignalP"/>
    </source>
</evidence>
<dbReference type="WBParaSite" id="Pan_g20593.t1">
    <property type="protein sequence ID" value="Pan_g20593.t1"/>
    <property type="gene ID" value="Pan_g20593"/>
</dbReference>
<proteinExistence type="predicted"/>
<keyword evidence="1" id="KW-0732">Signal</keyword>
<dbReference type="AlphaFoldDB" id="A0A7E4VGN0"/>
<dbReference type="PANTHER" id="PTHR34150:SF12">
    <property type="entry name" value="CC DOMAIN-CONTAINING PROTEIN"/>
    <property type="match status" value="1"/>
</dbReference>
<organism evidence="3 4">
    <name type="scientific">Panagrellus redivivus</name>
    <name type="common">Microworm</name>
    <dbReference type="NCBI Taxonomy" id="6233"/>
    <lineage>
        <taxon>Eukaryota</taxon>
        <taxon>Metazoa</taxon>
        <taxon>Ecdysozoa</taxon>
        <taxon>Nematoda</taxon>
        <taxon>Chromadorea</taxon>
        <taxon>Rhabditida</taxon>
        <taxon>Tylenchina</taxon>
        <taxon>Panagrolaimomorpha</taxon>
        <taxon>Panagrolaimoidea</taxon>
        <taxon>Panagrolaimidae</taxon>
        <taxon>Panagrellus</taxon>
    </lineage>
</organism>
<sequence>MLLRATILAVLINSALFVNALQFASNSTRVKRQWNCPSNCFAAGCSSTSQCQTYKINSSCNNGCCCTTNQVTLETACSGDAAVAGCINNLCGQGYFCSNQNYCCRCSSGSSSGPCVNGLCPAGYACNTNDYCCAIGSTSVLNTCDNGECSNGYECGQGNLCYPVVAAATSTNP</sequence>
<dbReference type="Pfam" id="PF04942">
    <property type="entry name" value="CC"/>
    <property type="match status" value="1"/>
</dbReference>
<protein>
    <submittedName>
        <fullName evidence="4">CC domain-containing protein</fullName>
    </submittedName>
</protein>
<reference evidence="4" key="2">
    <citation type="submission" date="2020-10" db="UniProtKB">
        <authorList>
            <consortium name="WormBaseParasite"/>
        </authorList>
    </citation>
    <scope>IDENTIFICATION</scope>
</reference>
<feature type="signal peptide" evidence="1">
    <location>
        <begin position="1"/>
        <end position="20"/>
    </location>
</feature>